<feature type="transmembrane region" description="Helical" evidence="9">
    <location>
        <begin position="329"/>
        <end position="351"/>
    </location>
</feature>
<feature type="transmembrane region" description="Helical" evidence="9">
    <location>
        <begin position="37"/>
        <end position="58"/>
    </location>
</feature>
<feature type="compositionally biased region" description="Polar residues" evidence="8">
    <location>
        <begin position="425"/>
        <end position="435"/>
    </location>
</feature>
<dbReference type="Pfam" id="PF01757">
    <property type="entry name" value="Acyl_transf_3"/>
    <property type="match status" value="1"/>
</dbReference>
<keyword evidence="12" id="KW-1185">Reference proteome</keyword>
<proteinExistence type="predicted"/>
<feature type="transmembrane region" description="Helical" evidence="9">
    <location>
        <begin position="236"/>
        <end position="256"/>
    </location>
</feature>
<evidence type="ECO:0000256" key="3">
    <source>
        <dbReference type="ARBA" id="ARBA00022679"/>
    </source>
</evidence>
<feature type="transmembrane region" description="Helical" evidence="9">
    <location>
        <begin position="306"/>
        <end position="323"/>
    </location>
</feature>
<dbReference type="Proteomes" id="UP000290567">
    <property type="component" value="Unassembled WGS sequence"/>
</dbReference>
<keyword evidence="3 11" id="KW-0808">Transferase</keyword>
<evidence type="ECO:0000259" key="10">
    <source>
        <dbReference type="Pfam" id="PF01757"/>
    </source>
</evidence>
<feature type="transmembrane region" description="Helical" evidence="9">
    <location>
        <begin position="262"/>
        <end position="285"/>
    </location>
</feature>
<dbReference type="RefSeq" id="WP_146622479.1">
    <property type="nucleotide sequence ID" value="NZ_BJCC01000014.1"/>
</dbReference>
<reference evidence="12" key="1">
    <citation type="submission" date="2019-02" db="EMBL/GenBank/DDBJ databases">
        <title>Draft genome sequence of Enterococcus sp. Gos25-1.</title>
        <authorList>
            <person name="Tanaka N."/>
            <person name="Shiwa Y."/>
            <person name="Fujita N."/>
        </authorList>
    </citation>
    <scope>NUCLEOTIDE SEQUENCE [LARGE SCALE GENOMIC DNA]</scope>
    <source>
        <strain evidence="12">Gos25-1</strain>
    </source>
</reference>
<feature type="transmembrane region" description="Helical" evidence="9">
    <location>
        <begin position="206"/>
        <end position="224"/>
    </location>
</feature>
<evidence type="ECO:0000313" key="12">
    <source>
        <dbReference type="Proteomes" id="UP000290567"/>
    </source>
</evidence>
<dbReference type="OrthoDB" id="9796461at2"/>
<name>A0A4P5PEI3_9ENTE</name>
<dbReference type="GO" id="GO:0016747">
    <property type="term" value="F:acyltransferase activity, transferring groups other than amino-acyl groups"/>
    <property type="evidence" value="ECO:0007669"/>
    <property type="project" value="InterPro"/>
</dbReference>
<dbReference type="InterPro" id="IPR050879">
    <property type="entry name" value="Acyltransferase_3"/>
</dbReference>
<feature type="transmembrane region" description="Helical" evidence="9">
    <location>
        <begin position="149"/>
        <end position="166"/>
    </location>
</feature>
<dbReference type="PANTHER" id="PTHR23028">
    <property type="entry name" value="ACETYLTRANSFERASE"/>
    <property type="match status" value="1"/>
</dbReference>
<evidence type="ECO:0000313" key="11">
    <source>
        <dbReference type="EMBL" id="GCF94042.1"/>
    </source>
</evidence>
<feature type="transmembrane region" description="Helical" evidence="9">
    <location>
        <begin position="173"/>
        <end position="194"/>
    </location>
</feature>
<keyword evidence="5 9" id="KW-1133">Transmembrane helix</keyword>
<evidence type="ECO:0000256" key="4">
    <source>
        <dbReference type="ARBA" id="ARBA00022692"/>
    </source>
</evidence>
<feature type="region of interest" description="Disordered" evidence="8">
    <location>
        <begin position="416"/>
        <end position="435"/>
    </location>
</feature>
<evidence type="ECO:0000256" key="5">
    <source>
        <dbReference type="ARBA" id="ARBA00022989"/>
    </source>
</evidence>
<evidence type="ECO:0000256" key="8">
    <source>
        <dbReference type="SAM" id="MobiDB-lite"/>
    </source>
</evidence>
<feature type="transmembrane region" description="Helical" evidence="9">
    <location>
        <begin position="381"/>
        <end position="400"/>
    </location>
</feature>
<dbReference type="InterPro" id="IPR036514">
    <property type="entry name" value="SGNH_hydro_sf"/>
</dbReference>
<protein>
    <submittedName>
        <fullName evidence="11">Acyltransferase</fullName>
    </submittedName>
</protein>
<dbReference type="CDD" id="cd01840">
    <property type="entry name" value="SGNH_hydrolase_yrhL_like"/>
    <property type="match status" value="1"/>
</dbReference>
<dbReference type="SUPFAM" id="SSF52266">
    <property type="entry name" value="SGNH hydrolase"/>
    <property type="match status" value="1"/>
</dbReference>
<organism evidence="11 12">
    <name type="scientific">Enterococcus florum</name>
    <dbReference type="NCBI Taxonomy" id="2480627"/>
    <lineage>
        <taxon>Bacteria</taxon>
        <taxon>Bacillati</taxon>
        <taxon>Bacillota</taxon>
        <taxon>Bacilli</taxon>
        <taxon>Lactobacillales</taxon>
        <taxon>Enterococcaceae</taxon>
        <taxon>Enterococcus</taxon>
    </lineage>
</organism>
<evidence type="ECO:0000256" key="1">
    <source>
        <dbReference type="ARBA" id="ARBA00004651"/>
    </source>
</evidence>
<keyword evidence="7 11" id="KW-0012">Acyltransferase</keyword>
<keyword evidence="2" id="KW-1003">Cell membrane</keyword>
<feature type="domain" description="Acyltransferase 3" evidence="10">
    <location>
        <begin position="12"/>
        <end position="344"/>
    </location>
</feature>
<accession>A0A4P5PEI3</accession>
<dbReference type="EMBL" id="BJCC01000014">
    <property type="protein sequence ID" value="GCF94042.1"/>
    <property type="molecule type" value="Genomic_DNA"/>
</dbReference>
<keyword evidence="6 9" id="KW-0472">Membrane</keyword>
<dbReference type="InterPro" id="IPR002656">
    <property type="entry name" value="Acyl_transf_3_dom"/>
</dbReference>
<dbReference type="Gene3D" id="3.40.50.1110">
    <property type="entry name" value="SGNH hydrolase"/>
    <property type="match status" value="1"/>
</dbReference>
<feature type="transmembrane region" description="Helical" evidence="9">
    <location>
        <begin position="79"/>
        <end position="97"/>
    </location>
</feature>
<feature type="transmembrane region" description="Helical" evidence="9">
    <location>
        <begin position="12"/>
        <end position="31"/>
    </location>
</feature>
<evidence type="ECO:0000256" key="2">
    <source>
        <dbReference type="ARBA" id="ARBA00022475"/>
    </source>
</evidence>
<dbReference type="GO" id="GO:0005886">
    <property type="term" value="C:plasma membrane"/>
    <property type="evidence" value="ECO:0007669"/>
    <property type="project" value="UniProtKB-SubCell"/>
</dbReference>
<evidence type="ECO:0000256" key="6">
    <source>
        <dbReference type="ARBA" id="ARBA00023136"/>
    </source>
</evidence>
<sequence>MKKRLTSSRYITGFDGLRSLAVIAVILYHLLPSHMKGGFLGVPVFFVVSGYLITDLLLQEWKQNGTISVKQFYIRRMKRLYPALIAMLVASSAYITLFQRNLLNNLRGNVISSLFYVNNWWQIDHGLSYFDRFAAESPFTHIWSLAVETQNYLIWPLIFLILMKVVKKRGKIFLGIMGVSLLSAIWMAILFTPGQDPTRVYYGTDTRIFSIWLGAGLAFIWPSTRLKQEIPAQAKKVLNIVGVFSLLVMILSFVFMHDGTTFLYYGGMFLISIVCMLLVAITAHPGASLNKWLTNPIFSWLGKRSYGIYLYQYPVMIFYEAKVNVAEHILLHTTIEIILILVITELSYRFIERPMRVFPYKESLRTIRSAIEAPWKSRRKISLAATGLVTMVAIIGLVIAPTNQVDAEQEQLQKQIEQSKKETNEAQQTKDSQDAEQIQQIADKYGLTSREETKAQSLEITAFGDSVLLAGANGLKEIFPQMYVDGEIGRQVDGSAALIDQLKEEGKLHDTVLLSLGTNGAFTDEGFNAIMKAIGSKRKVYVINVHLPTRRWQNQVNQDLARMADQYKNITLIDWYDHSLNQDSWFYEDQVHPNDEGMVHYGSFIAKAILQGK</sequence>
<dbReference type="PANTHER" id="PTHR23028:SF53">
    <property type="entry name" value="ACYL_TRANSF_3 DOMAIN-CONTAINING PROTEIN"/>
    <property type="match status" value="1"/>
</dbReference>
<dbReference type="GO" id="GO:0009103">
    <property type="term" value="P:lipopolysaccharide biosynthetic process"/>
    <property type="evidence" value="ECO:0007669"/>
    <property type="project" value="TreeGrafter"/>
</dbReference>
<comment type="subcellular location">
    <subcellularLocation>
        <location evidence="1">Cell membrane</location>
        <topology evidence="1">Multi-pass membrane protein</topology>
    </subcellularLocation>
</comment>
<keyword evidence="4 9" id="KW-0812">Transmembrane</keyword>
<evidence type="ECO:0000256" key="9">
    <source>
        <dbReference type="SAM" id="Phobius"/>
    </source>
</evidence>
<evidence type="ECO:0000256" key="7">
    <source>
        <dbReference type="ARBA" id="ARBA00023315"/>
    </source>
</evidence>
<comment type="caution">
    <text evidence="11">The sequence shown here is derived from an EMBL/GenBank/DDBJ whole genome shotgun (WGS) entry which is preliminary data.</text>
</comment>
<dbReference type="AlphaFoldDB" id="A0A4P5PEI3"/>
<gene>
    <name evidence="11" type="ORF">NRIC_19330</name>
</gene>